<keyword evidence="3" id="KW-1185">Reference proteome</keyword>
<name>A0A366S9R3_9HYPO</name>
<dbReference type="EMBL" id="QKXC01000030">
    <property type="protein sequence ID" value="RBR26051.1"/>
    <property type="molecule type" value="Genomic_DNA"/>
</dbReference>
<evidence type="ECO:0000313" key="3">
    <source>
        <dbReference type="Proteomes" id="UP000253153"/>
    </source>
</evidence>
<evidence type="ECO:0000256" key="1">
    <source>
        <dbReference type="PROSITE-ProRule" id="PRU00023"/>
    </source>
</evidence>
<dbReference type="Gene3D" id="1.25.40.20">
    <property type="entry name" value="Ankyrin repeat-containing domain"/>
    <property type="match status" value="1"/>
</dbReference>
<proteinExistence type="predicted"/>
<evidence type="ECO:0000313" key="2">
    <source>
        <dbReference type="EMBL" id="RBR26051.1"/>
    </source>
</evidence>
<dbReference type="AlphaFoldDB" id="A0A366S9R3"/>
<dbReference type="InterPro" id="IPR002110">
    <property type="entry name" value="Ankyrin_rpt"/>
</dbReference>
<feature type="repeat" description="ANK" evidence="1">
    <location>
        <begin position="398"/>
        <end position="430"/>
    </location>
</feature>
<keyword evidence="1" id="KW-0040">ANK repeat</keyword>
<organism evidence="2 3">
    <name type="scientific">Fusarium coffeatum</name>
    <dbReference type="NCBI Taxonomy" id="231269"/>
    <lineage>
        <taxon>Eukaryota</taxon>
        <taxon>Fungi</taxon>
        <taxon>Dikarya</taxon>
        <taxon>Ascomycota</taxon>
        <taxon>Pezizomycotina</taxon>
        <taxon>Sordariomycetes</taxon>
        <taxon>Hypocreomycetidae</taxon>
        <taxon>Hypocreales</taxon>
        <taxon>Nectriaceae</taxon>
        <taxon>Fusarium</taxon>
        <taxon>Fusarium incarnatum-equiseti species complex</taxon>
    </lineage>
</organism>
<gene>
    <name evidence="2" type="ORF">FIESC28_01079</name>
</gene>
<dbReference type="OrthoDB" id="195446at2759"/>
<dbReference type="PROSITE" id="PS50297">
    <property type="entry name" value="ANK_REP_REGION"/>
    <property type="match status" value="1"/>
</dbReference>
<dbReference type="PROSITE" id="PS50088">
    <property type="entry name" value="ANK_REPEAT"/>
    <property type="match status" value="1"/>
</dbReference>
<protein>
    <submittedName>
        <fullName evidence="2">Uncharacterized protein</fullName>
    </submittedName>
</protein>
<reference evidence="2 3" key="1">
    <citation type="submission" date="2018-06" db="EMBL/GenBank/DDBJ databases">
        <title>Fusarium incarnatum-equiseti species complex species 28.</title>
        <authorList>
            <person name="Gardiner D.M."/>
        </authorList>
    </citation>
    <scope>NUCLEOTIDE SEQUENCE [LARGE SCALE GENOMIC DNA]</scope>
    <source>
        <strain evidence="2 3">FIESC_28</strain>
    </source>
</reference>
<dbReference type="GeneID" id="41990526"/>
<comment type="caution">
    <text evidence="2">The sequence shown here is derived from an EMBL/GenBank/DDBJ whole genome shotgun (WGS) entry which is preliminary data.</text>
</comment>
<sequence length="485" mass="53486">MEWTSRLRSRLSLSRSRKGCRQWGGEDDLDTMDPLSITVATMATLELSNKIVHGLKRVYKAPDEVTALSNEIVDLRLVFETADETIRDSSVQYNNPDLVKGLVALTKRTEATLVKIEAINEKLWPVDKINSHGQPVISRMAWLKERYHTGIETSAEGDATQCACGTIGNDLGENVSSFLPTRLCISMLMISSNAMSATNLILQTSIADLKVTMMGGFNAHQEQLRAMRSSPDSAITDTEAVVEPFKRERSLSTTTTLVSVATTKAVTGCDYPCPCQCHIRSSYETPNWLKAAFGVLFASYAGSPVWGRQPCNYRPCMRSGASQTSYTWHFPTWMIAKAVAFSFSRSSLTGLGGSWSLHIPKSLAGDNPVWRFLNYGTVPQLVDVMSSGVASLCDMNEDGKSLLHFAVEFERPDMCEYLIRQGVNSSFQDGAGITASMMAYSKVTPASATTKQALAIESLHRIFHSDETFEYLNLSPLHLCMANYP</sequence>
<dbReference type="RefSeq" id="XP_031020642.1">
    <property type="nucleotide sequence ID" value="XM_031155230.1"/>
</dbReference>
<dbReference type="SUPFAM" id="SSF48403">
    <property type="entry name" value="Ankyrin repeat"/>
    <property type="match status" value="1"/>
</dbReference>
<accession>A0A366S9R3</accession>
<dbReference type="Proteomes" id="UP000253153">
    <property type="component" value="Unassembled WGS sequence"/>
</dbReference>
<dbReference type="InterPro" id="IPR036770">
    <property type="entry name" value="Ankyrin_rpt-contain_sf"/>
</dbReference>